<keyword evidence="2" id="KW-1185">Reference proteome</keyword>
<dbReference type="PANTHER" id="PTHR38774">
    <property type="entry name" value="CYTOPLASMIC PROTEIN-RELATED"/>
    <property type="match status" value="1"/>
</dbReference>
<proteinExistence type="predicted"/>
<dbReference type="AlphaFoldDB" id="A0A0B4XKG5"/>
<evidence type="ECO:0008006" key="3">
    <source>
        <dbReference type="Google" id="ProtNLM"/>
    </source>
</evidence>
<protein>
    <recommendedName>
        <fullName evidence="3">Dehydrogenase</fullName>
    </recommendedName>
</protein>
<dbReference type="STRING" id="391936.S7S_02350"/>
<dbReference type="InterPro" id="IPR009659">
    <property type="entry name" value="DUF1249"/>
</dbReference>
<dbReference type="PANTHER" id="PTHR38774:SF1">
    <property type="entry name" value="CYTOPLASMIC PROTEIN"/>
    <property type="match status" value="1"/>
</dbReference>
<evidence type="ECO:0000313" key="2">
    <source>
        <dbReference type="Proteomes" id="UP000006764"/>
    </source>
</evidence>
<organism evidence="1 2">
    <name type="scientific">Isoalcanivorax pacificus W11-5</name>
    <dbReference type="NCBI Taxonomy" id="391936"/>
    <lineage>
        <taxon>Bacteria</taxon>
        <taxon>Pseudomonadati</taxon>
        <taxon>Pseudomonadota</taxon>
        <taxon>Gammaproteobacteria</taxon>
        <taxon>Oceanospirillales</taxon>
        <taxon>Alcanivoracaceae</taxon>
        <taxon>Isoalcanivorax</taxon>
    </lineage>
</organism>
<dbReference type="KEGG" id="apac:S7S_02350"/>
<reference evidence="1 2" key="1">
    <citation type="journal article" date="2012" name="J. Bacteriol.">
        <title>Genome sequence of an alkane-degrading bacterium, Alcanivorax pacificus type strain W11-5, isolated from deep sea sediment.</title>
        <authorList>
            <person name="Lai Q."/>
            <person name="Shao Z."/>
        </authorList>
    </citation>
    <scope>NUCLEOTIDE SEQUENCE [LARGE SCALE GENOMIC DNA]</scope>
    <source>
        <strain evidence="1 2">W11-5</strain>
    </source>
</reference>
<dbReference type="EMBL" id="CP004387">
    <property type="protein sequence ID" value="AJD46892.1"/>
    <property type="molecule type" value="Genomic_DNA"/>
</dbReference>
<evidence type="ECO:0000313" key="1">
    <source>
        <dbReference type="EMBL" id="AJD46892.1"/>
    </source>
</evidence>
<name>A0A0B4XKG5_9GAMM</name>
<dbReference type="RefSeq" id="WP_008739330.1">
    <property type="nucleotide sequence ID" value="NZ_CP004387.1"/>
</dbReference>
<accession>A0A0B4XKG5</accession>
<dbReference type="Proteomes" id="UP000006764">
    <property type="component" value="Chromosome"/>
</dbReference>
<gene>
    <name evidence="1" type="ORF">S7S_02350</name>
</gene>
<dbReference type="Pfam" id="PF06853">
    <property type="entry name" value="DUF1249"/>
    <property type="match status" value="1"/>
</dbReference>
<sequence length="168" mass="19595">MSTVRPPVDRGDRDDLAQRQRYRVDLREMMTQCEANYGQLMRLMRLLGDDDQAHLSLPHGNQASRRLVLRVLERCRYTTMLELEQETLHSLLPGPALTVRLYHDARSAEVTAARPYRRVQARHDYPNTDMHQRDEKLQWNRFLAEWLRHLVEHGGVARSAWAGQPSGA</sequence>
<dbReference type="HOGENOM" id="CLU_116657_1_1_6"/>